<evidence type="ECO:0000313" key="2">
    <source>
        <dbReference type="EMBL" id="RWX47031.1"/>
    </source>
</evidence>
<dbReference type="EMBL" id="MTKO01000043">
    <property type="protein sequence ID" value="RWX47031.1"/>
    <property type="molecule type" value="Genomic_DNA"/>
</dbReference>
<feature type="transmembrane region" description="Helical" evidence="1">
    <location>
        <begin position="6"/>
        <end position="29"/>
    </location>
</feature>
<proteinExistence type="predicted"/>
<accession>A0A444J1K8</accession>
<comment type="caution">
    <text evidence="2">The sequence shown here is derived from an EMBL/GenBank/DDBJ whole genome shotgun (WGS) entry which is preliminary data.</text>
</comment>
<reference evidence="2 3" key="1">
    <citation type="submission" date="2017-01" db="EMBL/GenBank/DDBJ databases">
        <title>The cable genome- insights into the physiology and evolution of filamentous bacteria capable of sulfide oxidation via long distance electron transfer.</title>
        <authorList>
            <person name="Schreiber L."/>
            <person name="Bjerg J.T."/>
            <person name="Boggild A."/>
            <person name="Van De Vossenberg J."/>
            <person name="Meysman F."/>
            <person name="Nielsen L.P."/>
            <person name="Schramm A."/>
            <person name="Kjeldsen K.U."/>
        </authorList>
    </citation>
    <scope>NUCLEOTIDE SEQUENCE [LARGE SCALE GENOMIC DNA]</scope>
    <source>
        <strain evidence="2">MCF</strain>
    </source>
</reference>
<keyword evidence="1" id="KW-0472">Membrane</keyword>
<dbReference type="AlphaFoldDB" id="A0A444J1K8"/>
<protein>
    <submittedName>
        <fullName evidence="2">Uncharacterized protein</fullName>
    </submittedName>
</protein>
<sequence>MKDIQYSRLAAIFFLIALIITYSALLTIAGEPRIMAFLFSPPWATEQQIMKNFLARKNTINGCKPWLIPEQRCSFING</sequence>
<dbReference type="Proteomes" id="UP000287853">
    <property type="component" value="Unassembled WGS sequence"/>
</dbReference>
<keyword evidence="1" id="KW-0812">Transmembrane</keyword>
<keyword evidence="1" id="KW-1133">Transmembrane helix</keyword>
<name>A0A444J1K8_9BACT</name>
<evidence type="ECO:0000313" key="3">
    <source>
        <dbReference type="Proteomes" id="UP000287853"/>
    </source>
</evidence>
<gene>
    <name evidence="2" type="ORF">H206_02793</name>
</gene>
<organism evidence="2 3">
    <name type="scientific">Candidatus Electrothrix aarhusensis</name>
    <dbReference type="NCBI Taxonomy" id="1859131"/>
    <lineage>
        <taxon>Bacteria</taxon>
        <taxon>Pseudomonadati</taxon>
        <taxon>Thermodesulfobacteriota</taxon>
        <taxon>Desulfobulbia</taxon>
        <taxon>Desulfobulbales</taxon>
        <taxon>Desulfobulbaceae</taxon>
        <taxon>Candidatus Electrothrix</taxon>
    </lineage>
</organism>
<evidence type="ECO:0000256" key="1">
    <source>
        <dbReference type="SAM" id="Phobius"/>
    </source>
</evidence>
<keyword evidence="3" id="KW-1185">Reference proteome</keyword>